<organism evidence="1 2">
    <name type="scientific">Vanilla planifolia</name>
    <name type="common">Vanilla</name>
    <dbReference type="NCBI Taxonomy" id="51239"/>
    <lineage>
        <taxon>Eukaryota</taxon>
        <taxon>Viridiplantae</taxon>
        <taxon>Streptophyta</taxon>
        <taxon>Embryophyta</taxon>
        <taxon>Tracheophyta</taxon>
        <taxon>Spermatophyta</taxon>
        <taxon>Magnoliopsida</taxon>
        <taxon>Liliopsida</taxon>
        <taxon>Asparagales</taxon>
        <taxon>Orchidaceae</taxon>
        <taxon>Vanilloideae</taxon>
        <taxon>Vanilleae</taxon>
        <taxon>Vanilla</taxon>
    </lineage>
</organism>
<name>A0A835Q4G3_VANPL</name>
<dbReference type="EMBL" id="JADCNL010000009">
    <property type="protein sequence ID" value="KAG0466130.1"/>
    <property type="molecule type" value="Genomic_DNA"/>
</dbReference>
<keyword evidence="2" id="KW-1185">Reference proteome</keyword>
<dbReference type="Proteomes" id="UP000636800">
    <property type="component" value="Unassembled WGS sequence"/>
</dbReference>
<comment type="caution">
    <text evidence="1">The sequence shown here is derived from an EMBL/GenBank/DDBJ whole genome shotgun (WGS) entry which is preliminary data.</text>
</comment>
<gene>
    <name evidence="1" type="ORF">HPP92_017710</name>
</gene>
<evidence type="ECO:0000313" key="1">
    <source>
        <dbReference type="EMBL" id="KAG0466130.1"/>
    </source>
</evidence>
<dbReference type="AlphaFoldDB" id="A0A835Q4G3"/>
<sequence length="66" mass="7347">MSGSFIQKQDLMLIIEGCKELELLNVSSCLGFDAYEEMLKKASWIERFVCGGCKLENSCGIKPCHA</sequence>
<proteinExistence type="predicted"/>
<accession>A0A835Q4G3</accession>
<evidence type="ECO:0000313" key="2">
    <source>
        <dbReference type="Proteomes" id="UP000636800"/>
    </source>
</evidence>
<dbReference type="OrthoDB" id="2668416at2759"/>
<reference evidence="1 2" key="1">
    <citation type="journal article" date="2020" name="Nat. Food">
        <title>A phased Vanilla planifolia genome enables genetic improvement of flavour and production.</title>
        <authorList>
            <person name="Hasing T."/>
            <person name="Tang H."/>
            <person name="Brym M."/>
            <person name="Khazi F."/>
            <person name="Huang T."/>
            <person name="Chambers A.H."/>
        </authorList>
    </citation>
    <scope>NUCLEOTIDE SEQUENCE [LARGE SCALE GENOMIC DNA]</scope>
    <source>
        <tissue evidence="1">Leaf</tissue>
    </source>
</reference>
<protein>
    <submittedName>
        <fullName evidence="1">Uncharacterized protein</fullName>
    </submittedName>
</protein>